<dbReference type="InterPro" id="IPR006139">
    <property type="entry name" value="D-isomer_2_OHA_DH_cat_dom"/>
</dbReference>
<evidence type="ECO:0000259" key="5">
    <source>
        <dbReference type="Pfam" id="PF00389"/>
    </source>
</evidence>
<dbReference type="AlphaFoldDB" id="A0A448KB20"/>
<dbReference type="SUPFAM" id="SSF51735">
    <property type="entry name" value="NAD(P)-binding Rossmann-fold domains"/>
    <property type="match status" value="1"/>
</dbReference>
<dbReference type="EC" id="1.1.1.79" evidence="7"/>
<dbReference type="GO" id="GO:0030267">
    <property type="term" value="F:glyoxylate reductase (NADPH) activity"/>
    <property type="evidence" value="ECO:0007669"/>
    <property type="project" value="UniProtKB-EC"/>
</dbReference>
<evidence type="ECO:0000256" key="1">
    <source>
        <dbReference type="ARBA" id="ARBA00005854"/>
    </source>
</evidence>
<dbReference type="CDD" id="cd12166">
    <property type="entry name" value="2-Hacid_dh_7"/>
    <property type="match status" value="1"/>
</dbReference>
<keyword evidence="8" id="KW-1185">Reference proteome</keyword>
<dbReference type="Pfam" id="PF00389">
    <property type="entry name" value="2-Hacid_dh"/>
    <property type="match status" value="1"/>
</dbReference>
<keyword evidence="7" id="KW-0670">Pyruvate</keyword>
<dbReference type="PANTHER" id="PTHR43333:SF1">
    <property type="entry name" value="D-ISOMER SPECIFIC 2-HYDROXYACID DEHYDROGENASE NAD-BINDING DOMAIN-CONTAINING PROTEIN"/>
    <property type="match status" value="1"/>
</dbReference>
<name>A0A448KB20_9ACTO</name>
<keyword evidence="3" id="KW-0520">NAD</keyword>
<keyword evidence="2 4" id="KW-0560">Oxidoreductase</keyword>
<dbReference type="Proteomes" id="UP000276899">
    <property type="component" value="Chromosome"/>
</dbReference>
<protein>
    <submittedName>
        <fullName evidence="7">Glyoxylate/hydroxypyruvate reductase B</fullName>
        <ecNumber evidence="7">1.1.1.79</ecNumber>
    </submittedName>
</protein>
<dbReference type="KEGG" id="asla:NCTC11923_00730"/>
<dbReference type="PROSITE" id="PS00671">
    <property type="entry name" value="D_2_HYDROXYACID_DH_3"/>
    <property type="match status" value="1"/>
</dbReference>
<organism evidence="7 8">
    <name type="scientific">Actinomyces slackii</name>
    <dbReference type="NCBI Taxonomy" id="52774"/>
    <lineage>
        <taxon>Bacteria</taxon>
        <taxon>Bacillati</taxon>
        <taxon>Actinomycetota</taxon>
        <taxon>Actinomycetes</taxon>
        <taxon>Actinomycetales</taxon>
        <taxon>Actinomycetaceae</taxon>
        <taxon>Actinomyces</taxon>
    </lineage>
</organism>
<gene>
    <name evidence="7" type="primary">ghrB</name>
    <name evidence="7" type="ORF">NCTC11923_00730</name>
</gene>
<feature type="domain" description="D-isomer specific 2-hydroxyacid dehydrogenase catalytic" evidence="5">
    <location>
        <begin position="23"/>
        <end position="307"/>
    </location>
</feature>
<dbReference type="STRING" id="1278298.GCA_000428685_00253"/>
<evidence type="ECO:0000313" key="8">
    <source>
        <dbReference type="Proteomes" id="UP000276899"/>
    </source>
</evidence>
<evidence type="ECO:0000256" key="2">
    <source>
        <dbReference type="ARBA" id="ARBA00023002"/>
    </source>
</evidence>
<sequence>MIVTLPDEELLDALVAHHPPLGVELRVWDWSRPVREALGEEADEVVGVVLPYLRAASQWRSLADLPRLRLIQAQSAGYDNLLPIVPDGVALANARGVHDASTAELALGLIIAAQRELPRWARARSWETVQTRALADSRVLIVGAGEIGEAIRRRLEPFEVDLTRVATRARDDQHGHIHGIDELEQLLPSADIVVLIVPLTERTRGLIGAEQLALLPDGALLVNMARGPVVDTRAITAEVVSGRLRMASDVFDPEPLPEDHPLWQADGALISPHIGGNTTAMAPRILALLADQLPRLADGRPLLHVVNERADPAAPRAGAARPAP</sequence>
<dbReference type="EMBL" id="LR134363">
    <property type="protein sequence ID" value="VEG74110.1"/>
    <property type="molecule type" value="Genomic_DNA"/>
</dbReference>
<evidence type="ECO:0000256" key="3">
    <source>
        <dbReference type="ARBA" id="ARBA00023027"/>
    </source>
</evidence>
<dbReference type="Gene3D" id="3.40.50.720">
    <property type="entry name" value="NAD(P)-binding Rossmann-like Domain"/>
    <property type="match status" value="2"/>
</dbReference>
<dbReference type="RefSeq" id="WP_026426401.1">
    <property type="nucleotide sequence ID" value="NZ_CBCRWE010000050.1"/>
</dbReference>
<feature type="domain" description="D-isomer specific 2-hydroxyacid dehydrogenase NAD-binding" evidence="6">
    <location>
        <begin position="110"/>
        <end position="275"/>
    </location>
</feature>
<proteinExistence type="inferred from homology"/>
<evidence type="ECO:0000313" key="7">
    <source>
        <dbReference type="EMBL" id="VEG74110.1"/>
    </source>
</evidence>
<dbReference type="SUPFAM" id="SSF52283">
    <property type="entry name" value="Formate/glycerate dehydrogenase catalytic domain-like"/>
    <property type="match status" value="1"/>
</dbReference>
<dbReference type="InterPro" id="IPR006140">
    <property type="entry name" value="D-isomer_DH_NAD-bd"/>
</dbReference>
<dbReference type="PROSITE" id="PS00670">
    <property type="entry name" value="D_2_HYDROXYACID_DH_2"/>
    <property type="match status" value="1"/>
</dbReference>
<accession>A0A448KB20</accession>
<dbReference type="GO" id="GO:0051287">
    <property type="term" value="F:NAD binding"/>
    <property type="evidence" value="ECO:0007669"/>
    <property type="project" value="InterPro"/>
</dbReference>
<dbReference type="PANTHER" id="PTHR43333">
    <property type="entry name" value="2-HACID_DH_C DOMAIN-CONTAINING PROTEIN"/>
    <property type="match status" value="1"/>
</dbReference>
<reference evidence="7 8" key="1">
    <citation type="submission" date="2018-12" db="EMBL/GenBank/DDBJ databases">
        <authorList>
            <consortium name="Pathogen Informatics"/>
        </authorList>
    </citation>
    <scope>NUCLEOTIDE SEQUENCE [LARGE SCALE GENOMIC DNA]</scope>
    <source>
        <strain evidence="7 8">NCTC11923</strain>
    </source>
</reference>
<dbReference type="Pfam" id="PF02826">
    <property type="entry name" value="2-Hacid_dh_C"/>
    <property type="match status" value="1"/>
</dbReference>
<evidence type="ECO:0000256" key="4">
    <source>
        <dbReference type="RuleBase" id="RU003719"/>
    </source>
</evidence>
<comment type="similarity">
    <text evidence="1 4">Belongs to the D-isomer specific 2-hydroxyacid dehydrogenase family.</text>
</comment>
<dbReference type="InterPro" id="IPR036291">
    <property type="entry name" value="NAD(P)-bd_dom_sf"/>
</dbReference>
<evidence type="ECO:0000259" key="6">
    <source>
        <dbReference type="Pfam" id="PF02826"/>
    </source>
</evidence>
<dbReference type="InterPro" id="IPR029753">
    <property type="entry name" value="D-isomer_DH_CS"/>
</dbReference>